<name>A0A3N4I2T9_ASCIM</name>
<dbReference type="Proteomes" id="UP000275078">
    <property type="component" value="Unassembled WGS sequence"/>
</dbReference>
<organism evidence="1 2">
    <name type="scientific">Ascobolus immersus RN42</name>
    <dbReference type="NCBI Taxonomy" id="1160509"/>
    <lineage>
        <taxon>Eukaryota</taxon>
        <taxon>Fungi</taxon>
        <taxon>Dikarya</taxon>
        <taxon>Ascomycota</taxon>
        <taxon>Pezizomycotina</taxon>
        <taxon>Pezizomycetes</taxon>
        <taxon>Pezizales</taxon>
        <taxon>Ascobolaceae</taxon>
        <taxon>Ascobolus</taxon>
    </lineage>
</organism>
<gene>
    <name evidence="1" type="ORF">BJ508DRAFT_309347</name>
</gene>
<protein>
    <submittedName>
        <fullName evidence="1">Uncharacterized protein</fullName>
    </submittedName>
</protein>
<dbReference type="EMBL" id="ML119712">
    <property type="protein sequence ID" value="RPA78420.1"/>
    <property type="molecule type" value="Genomic_DNA"/>
</dbReference>
<accession>A0A3N4I2T9</accession>
<evidence type="ECO:0000313" key="1">
    <source>
        <dbReference type="EMBL" id="RPA78420.1"/>
    </source>
</evidence>
<keyword evidence="2" id="KW-1185">Reference proteome</keyword>
<reference evidence="1 2" key="1">
    <citation type="journal article" date="2018" name="Nat. Ecol. Evol.">
        <title>Pezizomycetes genomes reveal the molecular basis of ectomycorrhizal truffle lifestyle.</title>
        <authorList>
            <person name="Murat C."/>
            <person name="Payen T."/>
            <person name="Noel B."/>
            <person name="Kuo A."/>
            <person name="Morin E."/>
            <person name="Chen J."/>
            <person name="Kohler A."/>
            <person name="Krizsan K."/>
            <person name="Balestrini R."/>
            <person name="Da Silva C."/>
            <person name="Montanini B."/>
            <person name="Hainaut M."/>
            <person name="Levati E."/>
            <person name="Barry K.W."/>
            <person name="Belfiori B."/>
            <person name="Cichocki N."/>
            <person name="Clum A."/>
            <person name="Dockter R.B."/>
            <person name="Fauchery L."/>
            <person name="Guy J."/>
            <person name="Iotti M."/>
            <person name="Le Tacon F."/>
            <person name="Lindquist E.A."/>
            <person name="Lipzen A."/>
            <person name="Malagnac F."/>
            <person name="Mello A."/>
            <person name="Molinier V."/>
            <person name="Miyauchi S."/>
            <person name="Poulain J."/>
            <person name="Riccioni C."/>
            <person name="Rubini A."/>
            <person name="Sitrit Y."/>
            <person name="Splivallo R."/>
            <person name="Traeger S."/>
            <person name="Wang M."/>
            <person name="Zifcakova L."/>
            <person name="Wipf D."/>
            <person name="Zambonelli A."/>
            <person name="Paolocci F."/>
            <person name="Nowrousian M."/>
            <person name="Ottonello S."/>
            <person name="Baldrian P."/>
            <person name="Spatafora J.W."/>
            <person name="Henrissat B."/>
            <person name="Nagy L.G."/>
            <person name="Aury J.M."/>
            <person name="Wincker P."/>
            <person name="Grigoriev I.V."/>
            <person name="Bonfante P."/>
            <person name="Martin F.M."/>
        </authorList>
    </citation>
    <scope>NUCLEOTIDE SEQUENCE [LARGE SCALE GENOMIC DNA]</scope>
    <source>
        <strain evidence="1 2">RN42</strain>
    </source>
</reference>
<dbReference type="AlphaFoldDB" id="A0A3N4I2T9"/>
<evidence type="ECO:0000313" key="2">
    <source>
        <dbReference type="Proteomes" id="UP000275078"/>
    </source>
</evidence>
<proteinExistence type="predicted"/>
<sequence>MKFSIRVTKLETSLNDRRGKHAVNIETTACDGSAFIILGSAPQITEQDERTLQQLILAALKNAVKWVMQNTLKEVWYGLLWVAVMKASHDYMASDTMGLPELSELLGSGRAADELLKSLNVNEVIVPAGPGCEVGGLAEIKPVVAATLVEAIPVVEAAPAEVLAVADARVESVANLACAEAVALGDVDAELPVPIKLAPVVTPFEVAPVALVTLLENLRWLKAFFFQHLFPTLPPLPKPA</sequence>